<evidence type="ECO:0000256" key="1">
    <source>
        <dbReference type="ARBA" id="ARBA00004141"/>
    </source>
</evidence>
<evidence type="ECO:0000256" key="7">
    <source>
        <dbReference type="SAM" id="Phobius"/>
    </source>
</evidence>
<accession>A0AAJ6BNU5</accession>
<dbReference type="AlphaFoldDB" id="A0AAJ6BNU5"/>
<dbReference type="Pfam" id="PF04610">
    <property type="entry name" value="TrbL"/>
    <property type="match status" value="1"/>
</dbReference>
<sequence length="403" mass="41991">MACPAVTTGQGFLTETLSHLDCQAQIVGSYGFQSLANSGSPASSLLTALLTLFVALFGIRLLFGRRVGPGDAVGAVLKIGIVLTLALSWPAFRTLAYDTVLHGPAQLGATIGGDALPELGDGLAGRLQQVDDGIIALTQVGSGRQVGSLDVPGEQPGSFQGIALQDESALGYGRTIFLGATIGMLGALRIAAALLLALTPVIAGLLLFDVTRGIFAGWLRGLVLTALGSLGISLLLAIEVAVMEPWLEDALNRRTLGYATPGAPTELLALSLGFALAGFTLLAVLTRVAFQNSWPMASWLQPAVHAEPVPTERTVPAVLDRSSDLPVHSRAVAVSEAMMATIRREERFDDRREGRRLSEVAVRGGGPVTATAGGAGGAQALGSSYRRNSRRASGAHQRRNDTR</sequence>
<feature type="transmembrane region" description="Helical" evidence="7">
    <location>
        <begin position="267"/>
        <end position="290"/>
    </location>
</feature>
<feature type="transmembrane region" description="Helical" evidence="7">
    <location>
        <begin position="75"/>
        <end position="92"/>
    </location>
</feature>
<reference evidence="8" key="1">
    <citation type="submission" date="2023-03" db="EMBL/GenBank/DDBJ databases">
        <title>Andean soil-derived lignocellulolytic bacterial consortium as a source of novel taxa and putative plastic-active enzymes.</title>
        <authorList>
            <person name="Diaz-Garcia L."/>
            <person name="Chuvochina M."/>
            <person name="Feuerriegel G."/>
            <person name="Bunk B."/>
            <person name="Sproer C."/>
            <person name="Streit W.R."/>
            <person name="Rodriguez L.M."/>
            <person name="Overmann J."/>
            <person name="Jimenez D.J."/>
        </authorList>
    </citation>
    <scope>NUCLEOTIDE SEQUENCE</scope>
    <source>
        <strain evidence="8">MAG 26</strain>
    </source>
</reference>
<comment type="similarity">
    <text evidence="2">Belongs to the TrbL/VirB6 family.</text>
</comment>
<dbReference type="EMBL" id="CP119316">
    <property type="protein sequence ID" value="WEK46391.1"/>
    <property type="molecule type" value="Genomic_DNA"/>
</dbReference>
<protein>
    <submittedName>
        <fullName evidence="8">Type IV secretion system protein</fullName>
    </submittedName>
</protein>
<feature type="transmembrane region" description="Helical" evidence="7">
    <location>
        <begin position="42"/>
        <end position="63"/>
    </location>
</feature>
<keyword evidence="3 7" id="KW-0812">Transmembrane</keyword>
<name>A0AAJ6BNU5_9SPHN</name>
<evidence type="ECO:0000256" key="6">
    <source>
        <dbReference type="SAM" id="MobiDB-lite"/>
    </source>
</evidence>
<evidence type="ECO:0000313" key="8">
    <source>
        <dbReference type="EMBL" id="WEK46391.1"/>
    </source>
</evidence>
<comment type="subcellular location">
    <subcellularLocation>
        <location evidence="1">Membrane</location>
        <topology evidence="1">Multi-pass membrane protein</topology>
    </subcellularLocation>
</comment>
<dbReference type="GO" id="GO:0030255">
    <property type="term" value="P:protein secretion by the type IV secretion system"/>
    <property type="evidence" value="ECO:0007669"/>
    <property type="project" value="InterPro"/>
</dbReference>
<feature type="compositionally biased region" description="Gly residues" evidence="6">
    <location>
        <begin position="363"/>
        <end position="379"/>
    </location>
</feature>
<feature type="region of interest" description="Disordered" evidence="6">
    <location>
        <begin position="361"/>
        <end position="403"/>
    </location>
</feature>
<evidence type="ECO:0000256" key="3">
    <source>
        <dbReference type="ARBA" id="ARBA00022692"/>
    </source>
</evidence>
<evidence type="ECO:0000256" key="2">
    <source>
        <dbReference type="ARBA" id="ARBA00007802"/>
    </source>
</evidence>
<feature type="transmembrane region" description="Helical" evidence="7">
    <location>
        <begin position="187"/>
        <end position="210"/>
    </location>
</feature>
<keyword evidence="4 7" id="KW-1133">Transmembrane helix</keyword>
<evidence type="ECO:0000256" key="4">
    <source>
        <dbReference type="ARBA" id="ARBA00022989"/>
    </source>
</evidence>
<keyword evidence="5 7" id="KW-0472">Membrane</keyword>
<dbReference type="KEGG" id="acob:P0Y56_15485"/>
<gene>
    <name evidence="8" type="ORF">P0Y56_15485</name>
</gene>
<dbReference type="Proteomes" id="UP001218362">
    <property type="component" value="Chromosome"/>
</dbReference>
<proteinExistence type="inferred from homology"/>
<evidence type="ECO:0000256" key="5">
    <source>
        <dbReference type="ARBA" id="ARBA00023136"/>
    </source>
</evidence>
<dbReference type="InterPro" id="IPR007688">
    <property type="entry name" value="Conjugal_tfr_TrbL/VirB6"/>
</dbReference>
<feature type="transmembrane region" description="Helical" evidence="7">
    <location>
        <begin position="222"/>
        <end position="247"/>
    </location>
</feature>
<organism evidence="8 9">
    <name type="scientific">Candidatus Andeanibacterium colombiense</name>
    <dbReference type="NCBI Taxonomy" id="3121345"/>
    <lineage>
        <taxon>Bacteria</taxon>
        <taxon>Pseudomonadati</taxon>
        <taxon>Pseudomonadota</taxon>
        <taxon>Alphaproteobacteria</taxon>
        <taxon>Sphingomonadales</taxon>
        <taxon>Sphingomonadaceae</taxon>
        <taxon>Candidatus Andeanibacterium</taxon>
    </lineage>
</organism>
<dbReference type="GO" id="GO:0016020">
    <property type="term" value="C:membrane"/>
    <property type="evidence" value="ECO:0007669"/>
    <property type="project" value="UniProtKB-SubCell"/>
</dbReference>
<evidence type="ECO:0000313" key="9">
    <source>
        <dbReference type="Proteomes" id="UP001218362"/>
    </source>
</evidence>